<dbReference type="EMBL" id="JARPMG010000006">
    <property type="protein sequence ID" value="KAJ8100015.1"/>
    <property type="molecule type" value="Genomic_DNA"/>
</dbReference>
<evidence type="ECO:0000256" key="2">
    <source>
        <dbReference type="ARBA" id="ARBA00008061"/>
    </source>
</evidence>
<evidence type="ECO:0000259" key="7">
    <source>
        <dbReference type="SMART" id="SM00642"/>
    </source>
</evidence>
<comment type="cofactor">
    <cofactor evidence="1">
        <name>Ca(2+)</name>
        <dbReference type="ChEBI" id="CHEBI:29108"/>
    </cofactor>
</comment>
<keyword evidence="4 8" id="KW-0378">Hydrolase</keyword>
<feature type="domain" description="Glycosyl hydrolase family 13 catalytic" evidence="7">
    <location>
        <begin position="21"/>
        <end position="408"/>
    </location>
</feature>
<evidence type="ECO:0000256" key="1">
    <source>
        <dbReference type="ARBA" id="ARBA00001913"/>
    </source>
</evidence>
<dbReference type="PIRSF" id="PIRSF001021">
    <property type="entry name" value="Alph-amls_thrmst"/>
    <property type="match status" value="1"/>
</dbReference>
<dbReference type="NCBIfam" id="NF006968">
    <property type="entry name" value="PRK09441.1-1"/>
    <property type="match status" value="1"/>
</dbReference>
<dbReference type="InterPro" id="IPR017853">
    <property type="entry name" value="GH"/>
</dbReference>
<reference evidence="8" key="1">
    <citation type="submission" date="2023-03" db="EMBL/GenBank/DDBJ databases">
        <title>Near-Complete genome sequence of Lipomyces tetrasporous NRRL Y-64009, an oleaginous yeast capable of growing on lignocellulosic hydrolysates.</title>
        <authorList>
            <consortium name="Lawrence Berkeley National Laboratory"/>
            <person name="Jagtap S.S."/>
            <person name="Liu J.-J."/>
            <person name="Walukiewicz H.E."/>
            <person name="Pangilinan J."/>
            <person name="Lipzen A."/>
            <person name="Ahrendt S."/>
            <person name="Koriabine M."/>
            <person name="Cobaugh K."/>
            <person name="Salamov A."/>
            <person name="Yoshinaga Y."/>
            <person name="Ng V."/>
            <person name="Daum C."/>
            <person name="Grigoriev I.V."/>
            <person name="Slininger P.J."/>
            <person name="Dien B.S."/>
            <person name="Jin Y.-S."/>
            <person name="Rao C.V."/>
        </authorList>
    </citation>
    <scope>NUCLEOTIDE SEQUENCE</scope>
    <source>
        <strain evidence="8">NRRL Y-64009</strain>
    </source>
</reference>
<dbReference type="PANTHER" id="PTHR43447">
    <property type="entry name" value="ALPHA-AMYLASE"/>
    <property type="match status" value="1"/>
</dbReference>
<proteinExistence type="inferred from homology"/>
<dbReference type="Proteomes" id="UP001217417">
    <property type="component" value="Unassembled WGS sequence"/>
</dbReference>
<comment type="similarity">
    <text evidence="2">Belongs to the glycosyl hydrolase 13 family.</text>
</comment>
<dbReference type="InterPro" id="IPR013780">
    <property type="entry name" value="Glyco_hydro_b"/>
</dbReference>
<dbReference type="GO" id="GO:0005509">
    <property type="term" value="F:calcium ion binding"/>
    <property type="evidence" value="ECO:0007669"/>
    <property type="project" value="InterPro"/>
</dbReference>
<evidence type="ECO:0000256" key="6">
    <source>
        <dbReference type="ARBA" id="ARBA00023295"/>
    </source>
</evidence>
<dbReference type="SUPFAM" id="SSF51011">
    <property type="entry name" value="Glycosyl hydrolase domain"/>
    <property type="match status" value="1"/>
</dbReference>
<comment type="caution">
    <text evidence="8">The sequence shown here is derived from an EMBL/GenBank/DDBJ whole genome shotgun (WGS) entry which is preliminary data.</text>
</comment>
<keyword evidence="9" id="KW-1185">Reference proteome</keyword>
<name>A0AAD7VTC6_9ASCO</name>
<dbReference type="AlphaFoldDB" id="A0AAD7VTC6"/>
<dbReference type="Gene3D" id="2.40.30.140">
    <property type="match status" value="1"/>
</dbReference>
<dbReference type="GeneID" id="80883029"/>
<dbReference type="SUPFAM" id="SSF51445">
    <property type="entry name" value="(Trans)glycosidases"/>
    <property type="match status" value="1"/>
</dbReference>
<evidence type="ECO:0000313" key="9">
    <source>
        <dbReference type="Proteomes" id="UP001217417"/>
    </source>
</evidence>
<dbReference type="RefSeq" id="XP_056043465.1">
    <property type="nucleotide sequence ID" value="XM_056187863.1"/>
</dbReference>
<dbReference type="InterPro" id="IPR013776">
    <property type="entry name" value="A-amylase_thermo"/>
</dbReference>
<dbReference type="GO" id="GO:0005975">
    <property type="term" value="P:carbohydrate metabolic process"/>
    <property type="evidence" value="ECO:0007669"/>
    <property type="project" value="InterPro"/>
</dbReference>
<evidence type="ECO:0000256" key="5">
    <source>
        <dbReference type="ARBA" id="ARBA00023277"/>
    </source>
</evidence>
<gene>
    <name evidence="8" type="ORF">POJ06DRAFT_255187</name>
</gene>
<evidence type="ECO:0000256" key="3">
    <source>
        <dbReference type="ARBA" id="ARBA00022723"/>
    </source>
</evidence>
<dbReference type="SMART" id="SM00642">
    <property type="entry name" value="Aamy"/>
    <property type="match status" value="1"/>
</dbReference>
<keyword evidence="5" id="KW-0119">Carbohydrate metabolism</keyword>
<accession>A0AAD7VTC6</accession>
<evidence type="ECO:0000256" key="4">
    <source>
        <dbReference type="ARBA" id="ARBA00022801"/>
    </source>
</evidence>
<dbReference type="Gene3D" id="2.60.40.1180">
    <property type="entry name" value="Golgi alpha-mannosidase II"/>
    <property type="match status" value="1"/>
</dbReference>
<organism evidence="8 9">
    <name type="scientific">Lipomyces tetrasporus</name>
    <dbReference type="NCBI Taxonomy" id="54092"/>
    <lineage>
        <taxon>Eukaryota</taxon>
        <taxon>Fungi</taxon>
        <taxon>Dikarya</taxon>
        <taxon>Ascomycota</taxon>
        <taxon>Saccharomycotina</taxon>
        <taxon>Lipomycetes</taxon>
        <taxon>Lipomycetales</taxon>
        <taxon>Lipomycetaceae</taxon>
        <taxon>Lipomyces</taxon>
    </lineage>
</organism>
<keyword evidence="6" id="KW-0326">Glycosidase</keyword>
<dbReference type="GO" id="GO:0004553">
    <property type="term" value="F:hydrolase activity, hydrolyzing O-glycosyl compounds"/>
    <property type="evidence" value="ECO:0007669"/>
    <property type="project" value="InterPro"/>
</dbReference>
<dbReference type="CDD" id="cd11318">
    <property type="entry name" value="AmyAc_bac_fung_AmyA"/>
    <property type="match status" value="1"/>
</dbReference>
<keyword evidence="3" id="KW-0479">Metal-binding</keyword>
<protein>
    <submittedName>
        <fullName evidence="8">Glycoside hydrolase superfamily</fullName>
    </submittedName>
</protein>
<dbReference type="Pfam" id="PF00128">
    <property type="entry name" value="Alpha-amylase"/>
    <property type="match status" value="1"/>
</dbReference>
<sequence>MLSHSATNMAEDNKVPTEENATMLQAFEWYIPDDHTHWKRLARDAGKYREIGITAMWIPPPTKASAPSGNGYDIYDLWDLGEFDQKGSIATKWGHKDDLVALANVAERAGVLLYADAVLNHKAAADETERCRVAEVDPEDRTRFISDPYEIEGWLGFTFPGRGDKYSSMKWHWEHFSGTDYNSENEKTAIYKILGDFKSWAQSVDNEKGNFDYLMFADIDHSHPDVKKDINDWGIWIAKLLSLRGFRFDAVKHFSEEYLAEFISVLKANVHEDFFFVGEFWKDSLSDMLAYLDRLDGHKFSLFDAPLVYNFSQASKTESYDLRQVFDGTLVQARPIAAVTLVMNHDTQPHQALEAPIEGFFKPLAYALILLRRDGYPCVFWGDLEGISGEFKEEPSCGGQLADIILARKLYAYGTQDDYFDYATCVGWVRRGTWDRPNGCAVVMSNAGEGEKRMFVGEEHEGEIWTDVLGWQRGEVHIGADGFADFKCPATSMAIWVNQVPGRDQFGTFKAGKGFGKE</sequence>
<evidence type="ECO:0000313" key="8">
    <source>
        <dbReference type="EMBL" id="KAJ8100015.1"/>
    </source>
</evidence>
<dbReference type="Gene3D" id="3.20.20.80">
    <property type="entry name" value="Glycosidases"/>
    <property type="match status" value="1"/>
</dbReference>
<dbReference type="NCBIfam" id="NF006969">
    <property type="entry name" value="PRK09441.1-2"/>
    <property type="match status" value="1"/>
</dbReference>
<dbReference type="InterPro" id="IPR006047">
    <property type="entry name" value="GH13_cat_dom"/>
</dbReference>